<dbReference type="SUPFAM" id="SSF53474">
    <property type="entry name" value="alpha/beta-Hydrolases"/>
    <property type="match status" value="1"/>
</dbReference>
<dbReference type="Pfam" id="PF00561">
    <property type="entry name" value="Abhydrolase_1"/>
    <property type="match status" value="1"/>
</dbReference>
<evidence type="ECO:0000313" key="3">
    <source>
        <dbReference type="Proteomes" id="UP000095751"/>
    </source>
</evidence>
<protein>
    <recommendedName>
        <fullName evidence="1">AB hydrolase-1 domain-containing protein</fullName>
    </recommendedName>
</protein>
<dbReference type="PANTHER" id="PTHR47909">
    <property type="entry name" value="ALPHA/BETA-HYDROLASES SUPERFAMILY PROTEIN"/>
    <property type="match status" value="1"/>
</dbReference>
<keyword evidence="3" id="KW-1185">Reference proteome</keyword>
<accession>A0A1E7EV09</accession>
<reference evidence="2 3" key="1">
    <citation type="submission" date="2016-09" db="EMBL/GenBank/DDBJ databases">
        <title>Extensive genetic diversity and differential bi-allelic expression allows diatom success in the polar Southern Ocean.</title>
        <authorList>
            <consortium name="DOE Joint Genome Institute"/>
            <person name="Mock T."/>
            <person name="Otillar R.P."/>
            <person name="Strauss J."/>
            <person name="Dupont C."/>
            <person name="Frickenhaus S."/>
            <person name="Maumus F."/>
            <person name="Mcmullan M."/>
            <person name="Sanges R."/>
            <person name="Schmutz J."/>
            <person name="Toseland A."/>
            <person name="Valas R."/>
            <person name="Veluchamy A."/>
            <person name="Ward B.J."/>
            <person name="Allen A."/>
            <person name="Barry K."/>
            <person name="Falciatore A."/>
            <person name="Ferrante M."/>
            <person name="Fortunato A.E."/>
            <person name="Gloeckner G."/>
            <person name="Gruber A."/>
            <person name="Hipkin R."/>
            <person name="Janech M."/>
            <person name="Kroth P."/>
            <person name="Leese F."/>
            <person name="Lindquist E."/>
            <person name="Lyon B.R."/>
            <person name="Martin J."/>
            <person name="Mayer C."/>
            <person name="Parker M."/>
            <person name="Quesneville H."/>
            <person name="Raymond J."/>
            <person name="Uhlig C."/>
            <person name="Valentin K.U."/>
            <person name="Worden A.Z."/>
            <person name="Armbrust E.V."/>
            <person name="Bowler C."/>
            <person name="Green B."/>
            <person name="Moulton V."/>
            <person name="Van Oosterhout C."/>
            <person name="Grigoriev I."/>
        </authorList>
    </citation>
    <scope>NUCLEOTIDE SEQUENCE [LARGE SCALE GENOMIC DNA]</scope>
    <source>
        <strain evidence="2 3">CCMP1102</strain>
    </source>
</reference>
<dbReference type="InParanoid" id="A0A1E7EV09"/>
<dbReference type="Proteomes" id="UP000095751">
    <property type="component" value="Unassembled WGS sequence"/>
</dbReference>
<proteinExistence type="predicted"/>
<dbReference type="KEGG" id="fcy:FRACYDRAFT_149314"/>
<gene>
    <name evidence="2" type="ORF">FRACYDRAFT_149314</name>
</gene>
<dbReference type="InterPro" id="IPR029058">
    <property type="entry name" value="AB_hydrolase_fold"/>
</dbReference>
<dbReference type="InterPro" id="IPR000073">
    <property type="entry name" value="AB_hydrolase_1"/>
</dbReference>
<sequence length="297" mass="32854">PVVICPGFCNDSHDYETDYHQPSLDGNNDHSSLKSVLAKRGFTKSQIYTIPVQRHDWIRSIAGGLLFDTRNFQQCTTQPDGVAYGWYIKRLKEMVDVAYNESGGQKVLLIGHSAGGWLARAAMGDGIWSEEFIIRTSDRIRCLATIGSIHQAPEQDTTTCVTRGALKYTNDHYPGAFLKNDGIGYVSIGGISTTTATATSISSVEESKNDNQRVAYTSYKAVSGNEKYTLGDGVVPIEWTQLLGSKQIQLNNVLHSKHNYRATAVTTSATQQQQQSWYGSENVIDQWLSFVLEEANL</sequence>
<dbReference type="AlphaFoldDB" id="A0A1E7EV09"/>
<organism evidence="2 3">
    <name type="scientific">Fragilariopsis cylindrus CCMP1102</name>
    <dbReference type="NCBI Taxonomy" id="635003"/>
    <lineage>
        <taxon>Eukaryota</taxon>
        <taxon>Sar</taxon>
        <taxon>Stramenopiles</taxon>
        <taxon>Ochrophyta</taxon>
        <taxon>Bacillariophyta</taxon>
        <taxon>Bacillariophyceae</taxon>
        <taxon>Bacillariophycidae</taxon>
        <taxon>Bacillariales</taxon>
        <taxon>Bacillariaceae</taxon>
        <taxon>Fragilariopsis</taxon>
    </lineage>
</organism>
<dbReference type="PANTHER" id="PTHR47909:SF2">
    <property type="entry name" value="GPI INOSITOL-DEACYLASE"/>
    <property type="match status" value="1"/>
</dbReference>
<dbReference type="OrthoDB" id="348976at2759"/>
<evidence type="ECO:0000313" key="2">
    <source>
        <dbReference type="EMBL" id="OEU09722.1"/>
    </source>
</evidence>
<dbReference type="EMBL" id="KV784374">
    <property type="protein sequence ID" value="OEU09722.1"/>
    <property type="molecule type" value="Genomic_DNA"/>
</dbReference>
<feature type="non-terminal residue" evidence="2">
    <location>
        <position position="1"/>
    </location>
</feature>
<dbReference type="Gene3D" id="3.40.50.1820">
    <property type="entry name" value="alpha/beta hydrolase"/>
    <property type="match status" value="1"/>
</dbReference>
<evidence type="ECO:0000259" key="1">
    <source>
        <dbReference type="Pfam" id="PF00561"/>
    </source>
</evidence>
<feature type="domain" description="AB hydrolase-1" evidence="1">
    <location>
        <begin position="1"/>
        <end position="159"/>
    </location>
</feature>
<feature type="non-terminal residue" evidence="2">
    <location>
        <position position="297"/>
    </location>
</feature>
<name>A0A1E7EV09_9STRA</name>